<dbReference type="InterPro" id="IPR027417">
    <property type="entry name" value="P-loop_NTPase"/>
</dbReference>
<feature type="transmembrane region" description="Helical" evidence="20">
    <location>
        <begin position="1297"/>
        <end position="1315"/>
    </location>
</feature>
<evidence type="ECO:0000256" key="8">
    <source>
        <dbReference type="ARBA" id="ARBA00022801"/>
    </source>
</evidence>
<name>A0A7T7GUZ9_9VIRU</name>
<dbReference type="GO" id="GO:0044167">
    <property type="term" value="C:host cell endoplasmic reticulum membrane"/>
    <property type="evidence" value="ECO:0007669"/>
    <property type="project" value="UniProtKB-SubCell"/>
</dbReference>
<dbReference type="GO" id="GO:0046983">
    <property type="term" value="F:protein dimerization activity"/>
    <property type="evidence" value="ECO:0007669"/>
    <property type="project" value="InterPro"/>
</dbReference>
<evidence type="ECO:0000256" key="9">
    <source>
        <dbReference type="ARBA" id="ARBA00022804"/>
    </source>
</evidence>
<keyword evidence="9" id="KW-1161">Viral attachment to host cell</keyword>
<feature type="transmembrane region" description="Helical" evidence="20">
    <location>
        <begin position="2442"/>
        <end position="2463"/>
    </location>
</feature>
<keyword evidence="16" id="KW-1038">Host endoplasmic reticulum</keyword>
<evidence type="ECO:0000256" key="2">
    <source>
        <dbReference type="ARBA" id="ARBA00004385"/>
    </source>
</evidence>
<feature type="transmembrane region" description="Helical" evidence="20">
    <location>
        <begin position="1224"/>
        <end position="1241"/>
    </location>
</feature>
<sequence length="3345" mass="377716">MPVPVRKGTRNANPGRKGPGQKENRKRITYVNTVVRSMLRQPKAVSFLRMMLFGVLQALLGLYIRTKNKVGVQSLINRLKKATNLAMNKVVNRKKSSHQTEMVIVILILLGAQAYIIKKPEIQQADAIDLYSGVHLMQCERLDETIQCNTTQGTAFAMTVGKELEVFGCMFKINNDMIPDGENQAEDDCAVVKANGTAAATLRTCVSNCSAWRIRYKTNLERIREVVLLNHEENHDYQHPFSVKGAMRNNPIEVIQRLELRIESATTRDWMLMAVLFYFGYTLWKWWGSLIVLAYLIATIEGTCHTNSPTETITAGTAAWIDVHLGVGTCVVVKMEGKPDMKLLLNSVQLNGNMDVERWFPVKLGKVKTRSHDHCPSQGEAQCEKPEHSDNFAICKTGNPDRGWGDGCGFFARGSTCTCVGAVVEGWMAAIYVTPENIKHELKVMIKEKETWFDFGRSKVEDQHDLGNYGKFGFDCQSYGEEALENKRLLVLNSKNWLVTEGTVYALNLPWRVGDGDWNNIESMVKFTTLRSDHWDVKYTEDVVALVKERLKGSVEVTGSFDAGLGKGKFKLPGGLSCRLRLEGVRVKTAKKNVCTGTMVGKPVFKYPYVMIETTGGDCRMQLETGRTSSSRNSYLCSDGGDSWEPHNLGGKWILEMRCPPGLIEVRWKEEVQHVHVPGSRTEALVNETLMAWKQLVGTNNHDSGIGWGSQLFGVFKKLAQGLGQVISSTFGLTSSLWTLIVAGLLVWFGLGARNTKVSMGMIVIGVLLAMSTGVLGEQYAVVFDTETREITVGSVEKIVWKWKAVLPMRLGWNTIEWELESLPLRDHCFHLVVEFEPHDFVRNLALQANVSTDGEGIAGHLWYTVHSLGAGYCLDTRNATPIDMVAGSVVVTGWKSKVKTTCQVYHVKEERHQVTSRQAVGNTIKRSVRMKPAEECTAHPVEHTCTYQSPDVDEWRDRVSNEIVEMGWKNGGCRYRGVEYTPSNGEGRTMIPTDMECVLKSSCKARRGSWSFEGFDYNCANRSQPLGKKMTRGHMLPVILGGRSRGRNCFIQTEEANQADVPYEQQALNNIQVKGETQYEKRLLMRDRFWLVVPEGTKLDPECQLKNPMTGDEYPIKKMSSRMEFEKAVADDLVGGVYELPPHEYDQLDNDPESKWTKDQKWCRVFPYEIWLNHELVRQWRHDKPVYSSGIPEYSGRWIGGTLEVSSFLLLCLCLVMVRTHMTVLAGALLATLQALWLLGKRWVVIVGVNGHSQELLGVALWTTAADIMNWTSTVAMSTLALMWRINQDYAMEEELRFGLGLTLIVFGIIYSVYESQKRCTKGDTPIIVFVAVLGVSTHLLGPTAAMIAGPISLIILMNVDNPLQVVEHHGLLAPEEWRKRKQPPQGIKVNPDGTVQITMTWSAWQGLLAKSWPWVLAGGALLVGQVGLSVLLAALGVMHQEEGLFEKTGLLKGETANIQLVEFRRNWLVGSSHIGWGFIYKGVLHTQEHVTKGRAVFWKGEEVEPFFTSVELDFVTYKGPSQLSEAEPNEECRVVLTLDGKYGTGIRGPIEHLVDSEGKSFQVMDVGGMYSGMSGAPIYTIRKGAKIPVGMAGVWARVGLDEAVTVFNTGQEPLTDDVREAESVNSENEDAEEETDESVEVIETPMRPLKNTETLEFGKFKTVRKHCGAGKTRRNILQYVRQACRENHTMWILVPTRVVAEELQKVPELKSNRNIRWEVSSIARKGPRVAKIKVMCHTTAAIKLYGGEVLPHYVVVDESHVSNAETLGLLKLLESNANRNRVGAVAMSATDPWGLDKKTNHLVTDMKMETVDEMFAHACQRLREGGKKLVWFVPSRTQGRKLQDEFQAQVPDSEVVLVTRQTFERNGKRATTLEQGIVITTNISEVGANYNPDYVYDQGTHVWPKLDTVAGGVDLTQSWTTEASQVQRRGRVGRDRGGFYITTKTSASANRTRIEEPENVYWLEGRIVGELLGCDWTYTTRWPGEPETHLTLTPETKASIISGVLQERKMDLDKVNSDYTYFNLYRRVSEGGLMTLAQSMERGNGRSLCVKNGCKCRKNTYVGFDMRLHDKYLDHVGRNVNTERLASVALPAWLGMLLYPVVTWEYSEYWKEHIAHYWTTTSMAEKLQPFVNAGGPQVLIAVVVIVLLWFVFFRRREDPTVRLSAVIPQYTFPFLEKVVLVAMSVIAERMEQDPNQIWGEGILAYAVLKTVYDTCLITYGNAKRTGIEWQVVLGVLCGIALMAAIVIGLDWEVIQLYRKTMKQRMIDWITAKPVVEAPERTWTMPTLNIQSLTTPMGQQMDVVAALFIYRTLAPYFSNVGKAMGWGYADRVENKHNPLPALITWNVGWGDVCVVSACGLVLMAVLCPGKILMALPMTALALVLTLGFSVPLGHAHYVELAPKHQTEFGQQRFDYAVKNVNNCLVGMQAALWIAQVMLHGGLPAVTDLALIGLWIYGYVAGYRWEMPWFLLSRNLLVGECGTFEIGVLVAIWMKSKMSGRRSGLFDMVPFAGKWKTKSSDQITDKYWAWKRKLDALTPEGYSEYKSRGVCELKRVDEVSRGFAKLENLLHGRQQQPQGKVYCHAEGRGGWAQLLAMSGKVLEIEVSSLWTEGHEKNQIPDDCLGREKIKLRAANYLNLKPQDADWITNDAGEGGSYGDMVRQDHMKLDHYAKLPGKKILKILLPSEPTTREKIRENYPGYDLVRSDFSRNSNTEMYLMPGQGLVEPAVEHMLAVLEYRMEHKIPVRQVWGRRLPKGRGPERKAWKMEHPERVGRLFPAQMKFTHWDVLGMSGRQPDKNPGNIVNRVWDRVLEPLMRASPGIGRYMLTDVSPVGLLRVFKEKVDTTPHMPPEGMEDFKKASKEVEKTLPTTLRELSWDEVKEMIRNDAAVGDPRWKTALEAKESEEFWREVQAEDLNHRNGVCLRGVFHTMAKREKKEKNKWGQKTSRMIAYYDLIERACEMRTLGALNADHWAGEENTPEGVSGIPQHLYGEKALNRLKMNRMTGETTEGQVFQGDIAGWDTRVSEYELQNEQRICEERAESEDHRRKIRTIYECYRSPIIRVQDADGNLMWLHGRGQRMSGTIVTYAMNTITNAIIQQAVSKDLGNTYGRENRLISGDDCLVLYDTQHPEETLVAAFAKYGKVLKFEPGEPTWSKNIENTWFCSHTYSRVKVGNDIRIMLDRSEIEILGKARIVLGGYKTGEVEQAMAKGYANYLLLTFPQRRNVRLAANMVRAIVPRGLLPMGRAKDPWWREQPWMSTNNMIQAFNQIWEGWPPISSMKDIKYVGRAREQMLDSTVGTHERAHWAKNAPKIVEDIREFFGITQGGEDLDQDRYLVRSKTTLW</sequence>
<evidence type="ECO:0000256" key="17">
    <source>
        <dbReference type="ARBA" id="ARBA00023296"/>
    </source>
</evidence>
<dbReference type="Pfam" id="PF00972">
    <property type="entry name" value="Flavi_NS5"/>
    <property type="match status" value="1"/>
</dbReference>
<dbReference type="Gene3D" id="3.40.50.300">
    <property type="entry name" value="P-loop containing nucleotide triphosphate hydrolases"/>
    <property type="match status" value="2"/>
</dbReference>
<feature type="transmembrane region" description="Helical" evidence="20">
    <location>
        <begin position="2475"/>
        <end position="2494"/>
    </location>
</feature>
<feature type="transmembrane region" description="Helical" evidence="20">
    <location>
        <begin position="2136"/>
        <end position="2155"/>
    </location>
</feature>
<protein>
    <submittedName>
        <fullName evidence="22">Polyprotein</fullName>
    </submittedName>
</protein>
<evidence type="ECO:0000259" key="21">
    <source>
        <dbReference type="PROSITE" id="PS50507"/>
    </source>
</evidence>
<dbReference type="Gene3D" id="2.40.10.120">
    <property type="match status" value="1"/>
</dbReference>
<accession>A0A7T7GUZ9</accession>
<evidence type="ECO:0000256" key="12">
    <source>
        <dbReference type="ARBA" id="ARBA00022953"/>
    </source>
</evidence>
<evidence type="ECO:0000256" key="10">
    <source>
        <dbReference type="ARBA" id="ARBA00022844"/>
    </source>
</evidence>
<evidence type="ECO:0000256" key="3">
    <source>
        <dbReference type="ARBA" id="ARBA00022581"/>
    </source>
</evidence>
<feature type="compositionally biased region" description="Acidic residues" evidence="19">
    <location>
        <begin position="1629"/>
        <end position="1640"/>
    </location>
</feature>
<evidence type="ECO:0000256" key="16">
    <source>
        <dbReference type="ARBA" id="ARBA00023184"/>
    </source>
</evidence>
<reference evidence="22" key="2">
    <citation type="submission" date="2020-09" db="EMBL/GenBank/DDBJ databases">
        <authorList>
            <person name="Le Lay C."/>
            <person name="Shi M."/>
            <person name="Bucek A."/>
            <person name="Bourguignon T."/>
            <person name="Lo N."/>
            <person name="Holmes E.C."/>
        </authorList>
    </citation>
    <scope>NUCLEOTIDE SEQUENCE</scope>
    <source>
        <strain evidence="22">5A_AMI_1</strain>
    </source>
</reference>
<dbReference type="InterPro" id="IPR011998">
    <property type="entry name" value="Flavi_Glycoprot_E_cen/dimer"/>
</dbReference>
<dbReference type="GO" id="GO:0016787">
    <property type="term" value="F:hydrolase activity"/>
    <property type="evidence" value="ECO:0007669"/>
    <property type="project" value="UniProtKB-KW"/>
</dbReference>
<dbReference type="Gene3D" id="3.30.67.10">
    <property type="entry name" value="Viral Envelope Glycoprotein, domain 2"/>
    <property type="match status" value="1"/>
</dbReference>
<dbReference type="Pfam" id="PF07652">
    <property type="entry name" value="Flavi_DEAD"/>
    <property type="match status" value="1"/>
</dbReference>
<keyword evidence="5 20" id="KW-0812">Transmembrane</keyword>
<dbReference type="InterPro" id="IPR036253">
    <property type="entry name" value="Glycoprot_cen/dimer_sf"/>
</dbReference>
<feature type="transmembrane region" description="Helical" evidence="20">
    <location>
        <begin position="1327"/>
        <end position="1350"/>
    </location>
</feature>
<feature type="transmembrane region" description="Helical" evidence="20">
    <location>
        <begin position="731"/>
        <end position="751"/>
    </location>
</feature>
<feature type="transmembrane region" description="Helical" evidence="20">
    <location>
        <begin position="46"/>
        <end position="64"/>
    </location>
</feature>
<dbReference type="SUPFAM" id="SSF52540">
    <property type="entry name" value="P-loop containing nucleoside triphosphate hydrolases"/>
    <property type="match status" value="1"/>
</dbReference>
<evidence type="ECO:0000256" key="13">
    <source>
        <dbReference type="ARBA" id="ARBA00022989"/>
    </source>
</evidence>
<feature type="transmembrane region" description="Helical" evidence="20">
    <location>
        <begin position="2348"/>
        <end position="2368"/>
    </location>
</feature>
<feature type="region of interest" description="Disordered" evidence="19">
    <location>
        <begin position="1"/>
        <end position="24"/>
    </location>
</feature>
<dbReference type="GO" id="GO:0019062">
    <property type="term" value="P:virion attachment to host cell"/>
    <property type="evidence" value="ECO:0007669"/>
    <property type="project" value="UniProtKB-KW"/>
</dbReference>
<feature type="transmembrane region" description="Helical" evidence="20">
    <location>
        <begin position="758"/>
        <end position="777"/>
    </location>
</feature>
<evidence type="ECO:0000256" key="4">
    <source>
        <dbReference type="ARBA" id="ARBA00022679"/>
    </source>
</evidence>
<evidence type="ECO:0000256" key="1">
    <source>
        <dbReference type="ARBA" id="ARBA00004153"/>
    </source>
</evidence>
<feature type="transmembrane region" description="Helical" evidence="20">
    <location>
        <begin position="2233"/>
        <end position="2251"/>
    </location>
</feature>
<feature type="transmembrane region" description="Helical" evidence="20">
    <location>
        <begin position="1261"/>
        <end position="1285"/>
    </location>
</feature>
<dbReference type="GO" id="GO:0005524">
    <property type="term" value="F:ATP binding"/>
    <property type="evidence" value="ECO:0007669"/>
    <property type="project" value="InterPro"/>
</dbReference>
<dbReference type="GO" id="GO:0003724">
    <property type="term" value="F:RNA helicase activity"/>
    <property type="evidence" value="ECO:0007669"/>
    <property type="project" value="UniProtKB-EC"/>
</dbReference>
<dbReference type="SUPFAM" id="SSF50494">
    <property type="entry name" value="Trypsin-like serine proteases"/>
    <property type="match status" value="1"/>
</dbReference>
<evidence type="ECO:0000256" key="14">
    <source>
        <dbReference type="ARBA" id="ARBA00023136"/>
    </source>
</evidence>
<keyword evidence="14 20" id="KW-0472">Membrane</keyword>
<evidence type="ECO:0000256" key="15">
    <source>
        <dbReference type="ARBA" id="ARBA00023180"/>
    </source>
</evidence>
<comment type="subcellular location">
    <subcellularLocation>
        <location evidence="1">Host endoplasmic reticulum membrane</location>
        <topology evidence="1">Multi-pass membrane protein</topology>
    </subcellularLocation>
    <subcellularLocation>
        <location evidence="2">Virion membrane</location>
        <topology evidence="2">Multi-pass membrane protein</topology>
    </subcellularLocation>
</comment>
<proteinExistence type="predicted"/>
<dbReference type="Gene3D" id="3.40.50.150">
    <property type="entry name" value="Vaccinia Virus protein VP39"/>
    <property type="match status" value="1"/>
</dbReference>
<dbReference type="InterPro" id="IPR013755">
    <property type="entry name" value="Flav_gly_cen_dom_subdom1"/>
</dbReference>
<dbReference type="Pfam" id="PF00869">
    <property type="entry name" value="Flavi_glycoprot"/>
    <property type="match status" value="1"/>
</dbReference>
<dbReference type="Gene3D" id="3.30.387.10">
    <property type="entry name" value="Viral Envelope Glycoprotein, domain 3"/>
    <property type="match status" value="1"/>
</dbReference>
<dbReference type="Gene3D" id="1.10.260.90">
    <property type="match status" value="1"/>
</dbReference>
<keyword evidence="13 20" id="KW-1133">Transmembrane helix</keyword>
<feature type="transmembrane region" description="Helical" evidence="20">
    <location>
        <begin position="99"/>
        <end position="117"/>
    </location>
</feature>
<organism evidence="22">
    <name type="scientific">Waxsystermes virus</name>
    <dbReference type="NCBI Taxonomy" id="2796639"/>
    <lineage>
        <taxon>Viruses</taxon>
        <taxon>Riboviria</taxon>
    </lineage>
</organism>
<dbReference type="Pfam" id="PF20483">
    <property type="entry name" value="Flavi_NS5_thumb"/>
    <property type="match status" value="1"/>
</dbReference>
<evidence type="ECO:0000256" key="19">
    <source>
        <dbReference type="SAM" id="MobiDB-lite"/>
    </source>
</evidence>
<dbReference type="InterPro" id="IPR011492">
    <property type="entry name" value="Flavi_DEAD"/>
</dbReference>
<dbReference type="InterPro" id="IPR029063">
    <property type="entry name" value="SAM-dependent_MTases_sf"/>
</dbReference>
<evidence type="ECO:0000313" key="22">
    <source>
        <dbReference type="EMBL" id="QQM16329.1"/>
    </source>
</evidence>
<keyword evidence="6" id="KW-0548">Nucleotidyltransferase</keyword>
<keyword evidence="4" id="KW-0808">Transferase</keyword>
<dbReference type="SUPFAM" id="SSF56672">
    <property type="entry name" value="DNA/RNA polymerases"/>
    <property type="match status" value="1"/>
</dbReference>
<dbReference type="InterPro" id="IPR000208">
    <property type="entry name" value="Flavi_RdRp_fingers/palm"/>
</dbReference>
<reference evidence="22" key="1">
    <citation type="journal article" date="2020" name="Viruses">
        <title>Unmapped RNA Virus Diversity in Termites and their Symbionts.</title>
        <authorList>
            <person name="Lay C.L."/>
            <person name="Shi M."/>
            <person name="Bucek A."/>
            <person name="Bourguignon T."/>
            <person name="Lo N."/>
            <person name="Holmes E.C."/>
        </authorList>
    </citation>
    <scope>NUCLEOTIDE SEQUENCE</scope>
    <source>
        <strain evidence="22">5A_AMI_1</strain>
    </source>
</reference>
<dbReference type="EMBL" id="MW052131">
    <property type="protein sequence ID" value="QQM16329.1"/>
    <property type="molecule type" value="Genomic_RNA"/>
</dbReference>
<dbReference type="GO" id="GO:0003968">
    <property type="term" value="F:RNA-directed RNA polymerase activity"/>
    <property type="evidence" value="ECO:0007669"/>
    <property type="project" value="InterPro"/>
</dbReference>
<dbReference type="GO" id="GO:0039694">
    <property type="term" value="P:viral RNA genome replication"/>
    <property type="evidence" value="ECO:0007669"/>
    <property type="project" value="InterPro"/>
</dbReference>
<evidence type="ECO:0000256" key="20">
    <source>
        <dbReference type="SAM" id="Phobius"/>
    </source>
</evidence>
<keyword evidence="11" id="KW-1043">Host membrane</keyword>
<evidence type="ECO:0000256" key="6">
    <source>
        <dbReference type="ARBA" id="ARBA00022695"/>
    </source>
</evidence>
<dbReference type="InterPro" id="IPR007094">
    <property type="entry name" value="RNA-dir_pol_PSvirus"/>
</dbReference>
<evidence type="ECO:0000256" key="18">
    <source>
        <dbReference type="ARBA" id="ARBA00047984"/>
    </source>
</evidence>
<dbReference type="InterPro" id="IPR043502">
    <property type="entry name" value="DNA/RNA_pol_sf"/>
</dbReference>
<feature type="region of interest" description="Disordered" evidence="19">
    <location>
        <begin position="1614"/>
        <end position="1640"/>
    </location>
</feature>
<evidence type="ECO:0000256" key="11">
    <source>
        <dbReference type="ARBA" id="ARBA00022870"/>
    </source>
</evidence>
<dbReference type="InterPro" id="IPR046811">
    <property type="entry name" value="Flavi_NS5_thumb"/>
</dbReference>
<keyword evidence="12" id="KW-0693">Viral RNA replication</keyword>
<dbReference type="GO" id="GO:0055036">
    <property type="term" value="C:virion membrane"/>
    <property type="evidence" value="ECO:0007669"/>
    <property type="project" value="UniProtKB-SubCell"/>
</dbReference>
<feature type="domain" description="RdRp catalytic" evidence="21">
    <location>
        <begin position="3011"/>
        <end position="3134"/>
    </location>
</feature>
<dbReference type="InterPro" id="IPR009003">
    <property type="entry name" value="Peptidase_S1_PA"/>
</dbReference>
<dbReference type="PROSITE" id="PS50507">
    <property type="entry name" value="RDRP_SSRNA_POS"/>
    <property type="match status" value="1"/>
</dbReference>
<keyword evidence="15" id="KW-0325">Glycoprotein</keyword>
<dbReference type="InterPro" id="IPR013756">
    <property type="entry name" value="GlyE_cen_dom_subdom2"/>
</dbReference>
<evidence type="ECO:0000256" key="7">
    <source>
        <dbReference type="ARBA" id="ARBA00022741"/>
    </source>
</evidence>
<feature type="transmembrane region" description="Helical" evidence="20">
    <location>
        <begin position="2380"/>
        <end position="2399"/>
    </location>
</feature>
<keyword evidence="3" id="KW-0945">Host-virus interaction</keyword>
<feature type="transmembrane region" description="Helical" evidence="20">
    <location>
        <begin position="270"/>
        <end position="298"/>
    </location>
</feature>
<comment type="catalytic activity">
    <reaction evidence="18">
        <text>ATP + H2O = ADP + phosphate + H(+)</text>
        <dbReference type="Rhea" id="RHEA:13065"/>
        <dbReference type="ChEBI" id="CHEBI:15377"/>
        <dbReference type="ChEBI" id="CHEBI:15378"/>
        <dbReference type="ChEBI" id="CHEBI:30616"/>
        <dbReference type="ChEBI" id="CHEBI:43474"/>
        <dbReference type="ChEBI" id="CHEBI:456216"/>
        <dbReference type="EC" id="3.6.4.13"/>
    </reaction>
</comment>
<keyword evidence="17" id="KW-1160">Virus entry into host cell</keyword>
<evidence type="ECO:0000256" key="5">
    <source>
        <dbReference type="ARBA" id="ARBA00022692"/>
    </source>
</evidence>
<dbReference type="GO" id="GO:0046718">
    <property type="term" value="P:symbiont entry into host cell"/>
    <property type="evidence" value="ECO:0007669"/>
    <property type="project" value="UniProtKB-KW"/>
</dbReference>
<keyword evidence="7" id="KW-0547">Nucleotide-binding</keyword>
<keyword evidence="8" id="KW-0378">Hydrolase</keyword>
<dbReference type="InterPro" id="IPR038055">
    <property type="entry name" value="Glycoprot_E_dimer_dom"/>
</dbReference>
<dbReference type="SUPFAM" id="SSF56983">
    <property type="entry name" value="Viral glycoprotein, central and dimerisation domains"/>
    <property type="match status" value="1"/>
</dbReference>
<keyword evidence="10" id="KW-0946">Virion</keyword>
<dbReference type="Gene3D" id="2.60.98.10">
    <property type="entry name" value="Tick-borne Encephalitis virus Glycoprotein, domain 1"/>
    <property type="match status" value="1"/>
</dbReference>